<feature type="non-terminal residue" evidence="1">
    <location>
        <position position="123"/>
    </location>
</feature>
<sequence length="123" mass="13591">LPSLPLTLTRVHPCCCAAGEIGYHANELELFVCSFALTTIRPAEEVIYSSNLTSTVAVRSLARWLAYLYTVHNSCALFCANTFECDNTTVVQALPVQVAVRALKKLENPVTGHRARKTWSMAY</sequence>
<protein>
    <submittedName>
        <fullName evidence="1">Uncharacterized protein</fullName>
    </submittedName>
</protein>
<evidence type="ECO:0000313" key="1">
    <source>
        <dbReference type="EMBL" id="CUS08578.1"/>
    </source>
</evidence>
<gene>
    <name evidence="1" type="ORF">GSTUAT00007343001</name>
</gene>
<keyword evidence="2" id="KW-1185">Reference proteome</keyword>
<reference evidence="1" key="1">
    <citation type="submission" date="2015-10" db="EMBL/GenBank/DDBJ databases">
        <authorList>
            <person name="Regsiter A."/>
            <person name="william w."/>
        </authorList>
    </citation>
    <scope>NUCLEOTIDE SEQUENCE</scope>
    <source>
        <strain evidence="1">Montdore</strain>
    </source>
</reference>
<accession>A0A292PPP1</accession>
<proteinExistence type="predicted"/>
<dbReference type="EMBL" id="LN891125">
    <property type="protein sequence ID" value="CUS08578.1"/>
    <property type="molecule type" value="Genomic_DNA"/>
</dbReference>
<dbReference type="Proteomes" id="UP001412239">
    <property type="component" value="Unassembled WGS sequence"/>
</dbReference>
<dbReference type="AlphaFoldDB" id="A0A292PPP1"/>
<name>A0A292PPP1_9PEZI</name>
<organism evidence="1 2">
    <name type="scientific">Tuber aestivum</name>
    <name type="common">summer truffle</name>
    <dbReference type="NCBI Taxonomy" id="59557"/>
    <lineage>
        <taxon>Eukaryota</taxon>
        <taxon>Fungi</taxon>
        <taxon>Dikarya</taxon>
        <taxon>Ascomycota</taxon>
        <taxon>Pezizomycotina</taxon>
        <taxon>Pezizomycetes</taxon>
        <taxon>Pezizales</taxon>
        <taxon>Tuberaceae</taxon>
        <taxon>Tuber</taxon>
    </lineage>
</organism>
<evidence type="ECO:0000313" key="2">
    <source>
        <dbReference type="Proteomes" id="UP001412239"/>
    </source>
</evidence>